<name>A0A9D1JYJ5_9FIRM</name>
<evidence type="ECO:0000313" key="4">
    <source>
        <dbReference type="EMBL" id="HIS75624.1"/>
    </source>
</evidence>
<dbReference type="AlphaFoldDB" id="A0A9D1JYJ5"/>
<dbReference type="PANTHER" id="PTHR33392">
    <property type="entry name" value="POLYISOPRENYL-TEICHOIC ACID--PEPTIDOGLYCAN TEICHOIC ACID TRANSFERASE TAGU"/>
    <property type="match status" value="1"/>
</dbReference>
<accession>A0A9D1JYJ5</accession>
<evidence type="ECO:0000313" key="5">
    <source>
        <dbReference type="Proteomes" id="UP000824002"/>
    </source>
</evidence>
<reference evidence="4" key="2">
    <citation type="journal article" date="2021" name="PeerJ">
        <title>Extensive microbial diversity within the chicken gut microbiome revealed by metagenomics and culture.</title>
        <authorList>
            <person name="Gilroy R."/>
            <person name="Ravi A."/>
            <person name="Getino M."/>
            <person name="Pursley I."/>
            <person name="Horton D.L."/>
            <person name="Alikhan N.F."/>
            <person name="Baker D."/>
            <person name="Gharbi K."/>
            <person name="Hall N."/>
            <person name="Watson M."/>
            <person name="Adriaenssens E.M."/>
            <person name="Foster-Nyarko E."/>
            <person name="Jarju S."/>
            <person name="Secka A."/>
            <person name="Antonio M."/>
            <person name="Oren A."/>
            <person name="Chaudhuri R.R."/>
            <person name="La Ragione R."/>
            <person name="Hildebrand F."/>
            <person name="Pallen M.J."/>
        </authorList>
    </citation>
    <scope>NUCLEOTIDE SEQUENCE</scope>
    <source>
        <strain evidence="4">CHK199-13235</strain>
    </source>
</reference>
<dbReference type="Proteomes" id="UP000824002">
    <property type="component" value="Unassembled WGS sequence"/>
</dbReference>
<dbReference type="PANTHER" id="PTHR33392:SF6">
    <property type="entry name" value="POLYISOPRENYL-TEICHOIC ACID--PEPTIDOGLYCAN TEICHOIC ACID TRANSFERASE TAGU"/>
    <property type="match status" value="1"/>
</dbReference>
<dbReference type="Pfam" id="PF03816">
    <property type="entry name" value="LytR_cpsA_psr"/>
    <property type="match status" value="1"/>
</dbReference>
<comment type="similarity">
    <text evidence="1">Belongs to the LytR/CpsA/Psr (LCP) family.</text>
</comment>
<dbReference type="InterPro" id="IPR004474">
    <property type="entry name" value="LytR_CpsA_psr"/>
</dbReference>
<evidence type="ECO:0000256" key="1">
    <source>
        <dbReference type="ARBA" id="ARBA00006068"/>
    </source>
</evidence>
<keyword evidence="2" id="KW-0472">Membrane</keyword>
<feature type="domain" description="Cell envelope-related transcriptional attenuator" evidence="3">
    <location>
        <begin position="95"/>
        <end position="235"/>
    </location>
</feature>
<dbReference type="Gene3D" id="3.40.630.190">
    <property type="entry name" value="LCP protein"/>
    <property type="match status" value="1"/>
</dbReference>
<dbReference type="NCBIfam" id="TIGR00350">
    <property type="entry name" value="lytR_cpsA_psr"/>
    <property type="match status" value="1"/>
</dbReference>
<keyword evidence="2" id="KW-0812">Transmembrane</keyword>
<dbReference type="EMBL" id="DVJP01000019">
    <property type="protein sequence ID" value="HIS75624.1"/>
    <property type="molecule type" value="Genomic_DNA"/>
</dbReference>
<dbReference type="InterPro" id="IPR050922">
    <property type="entry name" value="LytR/CpsA/Psr_CW_biosynth"/>
</dbReference>
<reference evidence="4" key="1">
    <citation type="submission" date="2020-10" db="EMBL/GenBank/DDBJ databases">
        <authorList>
            <person name="Gilroy R."/>
        </authorList>
    </citation>
    <scope>NUCLEOTIDE SEQUENCE</scope>
    <source>
        <strain evidence="4">CHK199-13235</strain>
    </source>
</reference>
<keyword evidence="2" id="KW-1133">Transmembrane helix</keyword>
<gene>
    <name evidence="4" type="ORF">IAB51_02335</name>
</gene>
<evidence type="ECO:0000259" key="3">
    <source>
        <dbReference type="Pfam" id="PF03816"/>
    </source>
</evidence>
<sequence length="354" mass="38690">MAKNGNKKRRLSALDRVLLVLSVVLIGVSAGIIGYVSLMNWKPLSEVDESGNAVSIDESIQTAEENRGRVTNFLVTGIDYNTIDASAGTARAKLTDVIMVVQLNLDTNKVDVLQIPRDTYVGTDVSSTGKINGVYGRSGLEGLAQVIYDRFQLPLDHYVNINMDGFITIVDAIGGVEINIQESFTLEGVTFQPGLQTLNGIQAEKFVRERYSRGSDVGRMNAQREFLAALFQKFKNLSIGQITNLVPTVMENVTTDLDVKTVLSMVELVMGIEMEDISFHMVPGEGCYAPNGQSVWSVHIEPLLEVLNASFRPYEEPLAAEDLNLVELQNTTDIYDDNTSTIGDLLDGGSDSGQ</sequence>
<protein>
    <submittedName>
        <fullName evidence="4">LCP family protein</fullName>
    </submittedName>
</protein>
<proteinExistence type="inferred from homology"/>
<evidence type="ECO:0000256" key="2">
    <source>
        <dbReference type="SAM" id="Phobius"/>
    </source>
</evidence>
<organism evidence="4 5">
    <name type="scientific">Candidatus Merdivicinus excrementipullorum</name>
    <dbReference type="NCBI Taxonomy" id="2840867"/>
    <lineage>
        <taxon>Bacteria</taxon>
        <taxon>Bacillati</taxon>
        <taxon>Bacillota</taxon>
        <taxon>Clostridia</taxon>
        <taxon>Eubacteriales</taxon>
        <taxon>Oscillospiraceae</taxon>
        <taxon>Oscillospiraceae incertae sedis</taxon>
        <taxon>Candidatus Merdivicinus</taxon>
    </lineage>
</organism>
<comment type="caution">
    <text evidence="4">The sequence shown here is derived from an EMBL/GenBank/DDBJ whole genome shotgun (WGS) entry which is preliminary data.</text>
</comment>
<feature type="transmembrane region" description="Helical" evidence="2">
    <location>
        <begin position="17"/>
        <end position="38"/>
    </location>
</feature>